<feature type="region of interest" description="Disordered" evidence="1">
    <location>
        <begin position="19"/>
        <end position="135"/>
    </location>
</feature>
<dbReference type="EMBL" id="JACAZE010000011">
    <property type="protein sequence ID" value="KAF7304430.1"/>
    <property type="molecule type" value="Genomic_DNA"/>
</dbReference>
<dbReference type="AlphaFoldDB" id="A0A8H6SQY4"/>
<reference evidence="2" key="1">
    <citation type="submission" date="2020-05" db="EMBL/GenBank/DDBJ databases">
        <title>Mycena genomes resolve the evolution of fungal bioluminescence.</title>
        <authorList>
            <person name="Tsai I.J."/>
        </authorList>
    </citation>
    <scope>NUCLEOTIDE SEQUENCE</scope>
    <source>
        <strain evidence="2">110903Hualien_Pintung</strain>
    </source>
</reference>
<protein>
    <submittedName>
        <fullName evidence="2">Uncharacterized protein</fullName>
    </submittedName>
</protein>
<evidence type="ECO:0000313" key="2">
    <source>
        <dbReference type="EMBL" id="KAF7304430.1"/>
    </source>
</evidence>
<organism evidence="2 3">
    <name type="scientific">Mycena chlorophos</name>
    <name type="common">Agaric fungus</name>
    <name type="synonym">Agaricus chlorophos</name>
    <dbReference type="NCBI Taxonomy" id="658473"/>
    <lineage>
        <taxon>Eukaryota</taxon>
        <taxon>Fungi</taxon>
        <taxon>Dikarya</taxon>
        <taxon>Basidiomycota</taxon>
        <taxon>Agaricomycotina</taxon>
        <taxon>Agaricomycetes</taxon>
        <taxon>Agaricomycetidae</taxon>
        <taxon>Agaricales</taxon>
        <taxon>Marasmiineae</taxon>
        <taxon>Mycenaceae</taxon>
        <taxon>Mycena</taxon>
    </lineage>
</organism>
<feature type="compositionally biased region" description="Basic residues" evidence="1">
    <location>
        <begin position="104"/>
        <end position="114"/>
    </location>
</feature>
<gene>
    <name evidence="2" type="ORF">HMN09_00845200</name>
</gene>
<feature type="compositionally biased region" description="Polar residues" evidence="1">
    <location>
        <begin position="84"/>
        <end position="98"/>
    </location>
</feature>
<proteinExistence type="predicted"/>
<keyword evidence="3" id="KW-1185">Reference proteome</keyword>
<evidence type="ECO:0000313" key="3">
    <source>
        <dbReference type="Proteomes" id="UP000613580"/>
    </source>
</evidence>
<name>A0A8H6SQY4_MYCCL</name>
<feature type="compositionally biased region" description="Acidic residues" evidence="1">
    <location>
        <begin position="22"/>
        <end position="39"/>
    </location>
</feature>
<evidence type="ECO:0000256" key="1">
    <source>
        <dbReference type="SAM" id="MobiDB-lite"/>
    </source>
</evidence>
<dbReference type="Proteomes" id="UP000613580">
    <property type="component" value="Unassembled WGS sequence"/>
</dbReference>
<accession>A0A8H6SQY4</accession>
<dbReference type="Gene3D" id="3.60.130.30">
    <property type="match status" value="1"/>
</dbReference>
<sequence length="635" mass="69634">MAPVLGLAYDAFWSRMERLSNGDDEGEESDEDGDGDIDEGLGGLGDGDGLAAFSHAPRKHTALNEEQVDDRGRNARPFGAAHSLPSTSHLPPTAQFESQAKDRQRARRRKKRKTKREEEQAASGSNVKPFCAKRTAQASRRRVEIDLDSSAAQEPVASTGFVCLSDPTLNNRREKAAKDEAKKAEKRGSAHKHAPTPPLLLPTAGKFSKAQLEDMGMTEDAWGRVRLFKSQVVYVDSKGRELAVLCGQPRDTATSDWGRQVAQAGFELMQQLAPKLSPLDSDSDAVADGRKKKKKQKKEEAERLGMGAKGPQNFHNEDKAELDTLLTSTPFTRIAGFSDSILSNFAPRLYGYYQQTMDALFSWDPRLRRIFPHGTSVFPSATFNFGPQTVTVPHLDLLNLAWGWCFITALGDFDPTKGGHLILWDLKRFIRFPPGRNHSHPVGPLTTLQLGGDTDVFFFHINGPEIKTASSLINGPEIRTSLSLINGPEIRTSSSFLINGPEIRTSSSFLINGPEIRTASSLINGPEIRTLSSSLINGSETPNTVSFLINTPGNGTTRVLGRAEVDETGAFSFLINGPEVTKAPFLINGPEITSKISGESESSFKQPIEFPIDESFTLSKWRLKNPIEESQKSSD</sequence>
<feature type="compositionally biased region" description="Basic and acidic residues" evidence="1">
    <location>
        <begin position="171"/>
        <end position="188"/>
    </location>
</feature>
<feature type="region of interest" description="Disordered" evidence="1">
    <location>
        <begin position="171"/>
        <end position="203"/>
    </location>
</feature>
<feature type="region of interest" description="Disordered" evidence="1">
    <location>
        <begin position="277"/>
        <end position="313"/>
    </location>
</feature>
<dbReference type="OrthoDB" id="3202607at2759"/>
<comment type="caution">
    <text evidence="2">The sequence shown here is derived from an EMBL/GenBank/DDBJ whole genome shotgun (WGS) entry which is preliminary data.</text>
</comment>